<sequence>MSINNKENIRRGSSSISSIAFTNSPATFSMGNHVLINQKISTYISSLSVDDETPSSNNKVIVILKDNSKLQDKGCLYEEYRSLEEIYIKKGYTVIIPNIQADNVNVEDIRNFLKFIRDNFPKEFISLLSADECCNNVLMAMGLEKSLIDCLYFINPIKLQLGAFNNINSNIPVMMHFNNEKVPMSIRYVIESKLKELNFKYQLIVDNLYELLGNENIAFERVCLEQLYWFEQWANIV</sequence>
<gene>
    <name evidence="1" type="ORF">AWRI3580_g2609</name>
</gene>
<comment type="caution">
    <text evidence="1">The sequence shown here is derived from an EMBL/GenBank/DDBJ whole genome shotgun (WGS) entry which is preliminary data.</text>
</comment>
<name>A0A1E5RJB7_HANUV</name>
<evidence type="ECO:0000313" key="2">
    <source>
        <dbReference type="Proteomes" id="UP000095358"/>
    </source>
</evidence>
<keyword evidence="2" id="KW-1185">Reference proteome</keyword>
<evidence type="ECO:0000313" key="1">
    <source>
        <dbReference type="EMBL" id="OEJ87009.1"/>
    </source>
</evidence>
<protein>
    <submittedName>
        <fullName evidence="1">Uncharacterized protein</fullName>
    </submittedName>
</protein>
<dbReference type="EMBL" id="LPNN01000005">
    <property type="protein sequence ID" value="OEJ87009.1"/>
    <property type="molecule type" value="Genomic_DNA"/>
</dbReference>
<reference evidence="2" key="1">
    <citation type="journal article" date="2016" name="Genome Announc.">
        <title>Genome sequences of three species of Hanseniaspora isolated from spontaneous wine fermentations.</title>
        <authorList>
            <person name="Sternes P.R."/>
            <person name="Lee D."/>
            <person name="Kutyna D.R."/>
            <person name="Borneman A.R."/>
        </authorList>
    </citation>
    <scope>NUCLEOTIDE SEQUENCE [LARGE SCALE GENOMIC DNA]</scope>
    <source>
        <strain evidence="2">AWRI3580</strain>
    </source>
</reference>
<proteinExistence type="predicted"/>
<dbReference type="OrthoDB" id="3970624at2759"/>
<dbReference type="Proteomes" id="UP000095358">
    <property type="component" value="Unassembled WGS sequence"/>
</dbReference>
<dbReference type="VEuPathDB" id="FungiDB:AWRI3580_g2609"/>
<organism evidence="1 2">
    <name type="scientific">Hanseniaspora uvarum</name>
    <name type="common">Yeast</name>
    <name type="synonym">Kloeckera apiculata</name>
    <dbReference type="NCBI Taxonomy" id="29833"/>
    <lineage>
        <taxon>Eukaryota</taxon>
        <taxon>Fungi</taxon>
        <taxon>Dikarya</taxon>
        <taxon>Ascomycota</taxon>
        <taxon>Saccharomycotina</taxon>
        <taxon>Saccharomycetes</taxon>
        <taxon>Saccharomycodales</taxon>
        <taxon>Saccharomycodaceae</taxon>
        <taxon>Hanseniaspora</taxon>
    </lineage>
</organism>
<dbReference type="AlphaFoldDB" id="A0A1E5RJB7"/>
<accession>A0A1E5RJB7</accession>